<comment type="function">
    <text evidence="18">Catalyzes the epimerization of the S- and R-forms of NAD(P)HX, a damaged form of NAD(P)H that is a result of enzymatic or heat-dependent hydration. This is a prerequisite for the S-specific NAD(P)H-hydrate dehydratase to allow the repair of both epimers of NAD(P)HX.</text>
</comment>
<dbReference type="HAMAP" id="MF_01966">
    <property type="entry name" value="NADHX_epimerase"/>
    <property type="match status" value="1"/>
</dbReference>
<keyword evidence="13" id="KW-0511">Multifunctional enzyme</keyword>
<feature type="binding site" evidence="18">
    <location>
        <position position="59"/>
    </location>
    <ligand>
        <name>K(+)</name>
        <dbReference type="ChEBI" id="CHEBI:29103"/>
    </ligand>
</feature>
<dbReference type="Gene3D" id="3.40.50.10260">
    <property type="entry name" value="YjeF N-terminal domain"/>
    <property type="match status" value="1"/>
</dbReference>
<evidence type="ECO:0000256" key="12">
    <source>
        <dbReference type="ARBA" id="ARBA00023239"/>
    </source>
</evidence>
<dbReference type="GO" id="GO:0046496">
    <property type="term" value="P:nicotinamide nucleotide metabolic process"/>
    <property type="evidence" value="ECO:0007669"/>
    <property type="project" value="UniProtKB-UniRule"/>
</dbReference>
<feature type="domain" description="YjeF C-terminal" evidence="20">
    <location>
        <begin position="206"/>
        <end position="462"/>
    </location>
</feature>
<feature type="binding site" evidence="17">
    <location>
        <position position="408"/>
    </location>
    <ligand>
        <name>(6S)-NADPHX</name>
        <dbReference type="ChEBI" id="CHEBI:64076"/>
    </ligand>
</feature>
<dbReference type="PANTHER" id="PTHR12592:SF0">
    <property type="entry name" value="ATP-DEPENDENT (S)-NAD(P)H-HYDRATE DEHYDRATASE"/>
    <property type="match status" value="1"/>
</dbReference>
<dbReference type="SUPFAM" id="SSF64153">
    <property type="entry name" value="YjeF N-terminal domain-like"/>
    <property type="match status" value="1"/>
</dbReference>
<comment type="caution">
    <text evidence="18">Lacks conserved residue(s) required for the propagation of feature annotation.</text>
</comment>
<sequence length="463" mass="47242">MPSSQVLSVATMQAAEQALMDAGISVHELMQRAGCGAAEWVWRISGGRPVTILCGPGNNGGDGYVIACEIAKRGGEVCVIAPIPPKTEAAQRAADLFGGEISPEATDASGDVFVDCLFGSGLTRPLSPEHVAMIAQLLDSHVHSVAIDVPSGVDADTGSWQAGLAAYDCTISLGAWKRAHWTGPAANQMGSKKLVDIGVGDQASGEAVWPQPVLAVPTPDSHKYRRGLLAVIGGEMPGAALLAAKAAMGGGAGYVKLFASRKLESSPADLVVDLTDLADALGDRRIKAVLVGPGLGRGPDAREMLAQALAGPGGKVLDADALMLLEPGMLEGVDATRIVITPHEGELQALSSAFAIKSDSKRDCAEALHRATGMIVLAKGPDTILVHAEGVGYFPAGSSWLSVAGSGDVLAGIIASRLATGEEPAQAAAQGVWVHHEAARQAGVAFSASTLADAVSSAYAAYL</sequence>
<feature type="binding site" evidence="17">
    <location>
        <begin position="379"/>
        <end position="383"/>
    </location>
    <ligand>
        <name>AMP</name>
        <dbReference type="ChEBI" id="CHEBI:456215"/>
    </ligand>
</feature>
<feature type="binding site" evidence="17">
    <location>
        <position position="239"/>
    </location>
    <ligand>
        <name>(6S)-NADPHX</name>
        <dbReference type="ChEBI" id="CHEBI:64076"/>
    </ligand>
</feature>
<evidence type="ECO:0000256" key="7">
    <source>
        <dbReference type="ARBA" id="ARBA00022840"/>
    </source>
</evidence>
<evidence type="ECO:0000256" key="9">
    <source>
        <dbReference type="ARBA" id="ARBA00022958"/>
    </source>
</evidence>
<dbReference type="PROSITE" id="PS01050">
    <property type="entry name" value="YJEF_C_2"/>
    <property type="match status" value="1"/>
</dbReference>
<keyword evidence="12 17" id="KW-0456">Lyase</keyword>
<keyword evidence="11 18" id="KW-0413">Isomerase</keyword>
<comment type="subunit">
    <text evidence="17">Homotetramer.</text>
</comment>
<dbReference type="EC" id="5.1.99.6" evidence="19"/>
<keyword evidence="7 17" id="KW-0067">ATP-binding</keyword>
<keyword evidence="8 17" id="KW-0521">NADP</keyword>
<comment type="similarity">
    <text evidence="3 19">In the N-terminal section; belongs to the NnrE/AIBP family.</text>
</comment>
<dbReference type="Gene3D" id="3.40.1190.20">
    <property type="match status" value="1"/>
</dbReference>
<evidence type="ECO:0000259" key="20">
    <source>
        <dbReference type="PROSITE" id="PS51383"/>
    </source>
</evidence>
<dbReference type="GO" id="GO:0005524">
    <property type="term" value="F:ATP binding"/>
    <property type="evidence" value="ECO:0007669"/>
    <property type="project" value="UniProtKB-UniRule"/>
</dbReference>
<comment type="catalytic activity">
    <reaction evidence="16 17 19">
        <text>(6S)-NADPHX + ADP = AMP + phosphate + NADPH + H(+)</text>
        <dbReference type="Rhea" id="RHEA:32235"/>
        <dbReference type="ChEBI" id="CHEBI:15378"/>
        <dbReference type="ChEBI" id="CHEBI:43474"/>
        <dbReference type="ChEBI" id="CHEBI:57783"/>
        <dbReference type="ChEBI" id="CHEBI:64076"/>
        <dbReference type="ChEBI" id="CHEBI:456215"/>
        <dbReference type="ChEBI" id="CHEBI:456216"/>
        <dbReference type="EC" id="4.2.1.136"/>
    </reaction>
</comment>
<evidence type="ECO:0000256" key="5">
    <source>
        <dbReference type="ARBA" id="ARBA00022723"/>
    </source>
</evidence>
<feature type="binding site" evidence="17">
    <location>
        <position position="407"/>
    </location>
    <ligand>
        <name>AMP</name>
        <dbReference type="ChEBI" id="CHEBI:456215"/>
    </ligand>
</feature>
<comment type="similarity">
    <text evidence="18">Belongs to the NnrE/AIBP family.</text>
</comment>
<proteinExistence type="inferred from homology"/>
<keyword evidence="5 18" id="KW-0479">Metal-binding</keyword>
<dbReference type="InterPro" id="IPR036652">
    <property type="entry name" value="YjeF_N_dom_sf"/>
</dbReference>
<evidence type="ECO:0000256" key="17">
    <source>
        <dbReference type="HAMAP-Rule" id="MF_01965"/>
    </source>
</evidence>
<comment type="caution">
    <text evidence="22">The sequence shown here is derived from an EMBL/GenBank/DDBJ whole genome shotgun (WGS) entry which is preliminary data.</text>
</comment>
<comment type="catalytic activity">
    <reaction evidence="1 18 19">
        <text>(6R)-NADHX = (6S)-NADHX</text>
        <dbReference type="Rhea" id="RHEA:32215"/>
        <dbReference type="ChEBI" id="CHEBI:64074"/>
        <dbReference type="ChEBI" id="CHEBI:64075"/>
        <dbReference type="EC" id="5.1.99.6"/>
    </reaction>
</comment>
<dbReference type="GO" id="GO:0046872">
    <property type="term" value="F:metal ion binding"/>
    <property type="evidence" value="ECO:0007669"/>
    <property type="project" value="UniProtKB-UniRule"/>
</dbReference>
<feature type="domain" description="YjeF N-terminal" evidence="21">
    <location>
        <begin position="12"/>
        <end position="205"/>
    </location>
</feature>
<evidence type="ECO:0000313" key="22">
    <source>
        <dbReference type="EMBL" id="MXP32507.1"/>
    </source>
</evidence>
<keyword evidence="10 17" id="KW-0520">NAD</keyword>
<name>A0A845AT21_9SPHN</name>
<dbReference type="PANTHER" id="PTHR12592">
    <property type="entry name" value="ATP-DEPENDENT (S)-NAD(P)H-HYDRATE DEHYDRATASE FAMILY MEMBER"/>
    <property type="match status" value="1"/>
</dbReference>
<dbReference type="HAMAP" id="MF_01965">
    <property type="entry name" value="NADHX_dehydratase"/>
    <property type="match status" value="1"/>
</dbReference>
<dbReference type="CDD" id="cd01171">
    <property type="entry name" value="YXKO-related"/>
    <property type="match status" value="1"/>
</dbReference>
<dbReference type="InterPro" id="IPR000631">
    <property type="entry name" value="CARKD"/>
</dbReference>
<feature type="binding site" evidence="18">
    <location>
        <begin position="119"/>
        <end position="125"/>
    </location>
    <ligand>
        <name>(6S)-NADPHX</name>
        <dbReference type="ChEBI" id="CHEBI:64076"/>
    </ligand>
</feature>
<feature type="binding site" evidence="18">
    <location>
        <position position="115"/>
    </location>
    <ligand>
        <name>K(+)</name>
        <dbReference type="ChEBI" id="CHEBI:29103"/>
    </ligand>
</feature>
<comment type="cofactor">
    <cofactor evidence="17">
        <name>Mg(2+)</name>
        <dbReference type="ChEBI" id="CHEBI:18420"/>
    </cofactor>
</comment>
<reference evidence="22 23" key="1">
    <citation type="submission" date="2019-12" db="EMBL/GenBank/DDBJ databases">
        <title>Genomic-based taxomic classification of the family Erythrobacteraceae.</title>
        <authorList>
            <person name="Xu L."/>
        </authorList>
    </citation>
    <scope>NUCLEOTIDE SEQUENCE [LARGE SCALE GENOMIC DNA]</scope>
    <source>
        <strain evidence="22 23">JCM 16677</strain>
    </source>
</reference>
<comment type="similarity">
    <text evidence="17">Belongs to the NnrD/CARKD family.</text>
</comment>
<dbReference type="Proteomes" id="UP000446786">
    <property type="component" value="Unassembled WGS sequence"/>
</dbReference>
<evidence type="ECO:0000256" key="4">
    <source>
        <dbReference type="ARBA" id="ARBA00009524"/>
    </source>
</evidence>
<comment type="catalytic activity">
    <reaction evidence="15 17 19">
        <text>(6S)-NADHX + ADP = AMP + phosphate + NADH + H(+)</text>
        <dbReference type="Rhea" id="RHEA:32223"/>
        <dbReference type="ChEBI" id="CHEBI:15378"/>
        <dbReference type="ChEBI" id="CHEBI:43474"/>
        <dbReference type="ChEBI" id="CHEBI:57945"/>
        <dbReference type="ChEBI" id="CHEBI:64074"/>
        <dbReference type="ChEBI" id="CHEBI:456215"/>
        <dbReference type="ChEBI" id="CHEBI:456216"/>
        <dbReference type="EC" id="4.2.1.136"/>
    </reaction>
</comment>
<dbReference type="AlphaFoldDB" id="A0A845AT21"/>
<dbReference type="PROSITE" id="PS51385">
    <property type="entry name" value="YJEF_N"/>
    <property type="match status" value="1"/>
</dbReference>
<organism evidence="22 23">
    <name type="scientific">Parerythrobacter jejuensis</name>
    <dbReference type="NCBI Taxonomy" id="795812"/>
    <lineage>
        <taxon>Bacteria</taxon>
        <taxon>Pseudomonadati</taxon>
        <taxon>Pseudomonadota</taxon>
        <taxon>Alphaproteobacteria</taxon>
        <taxon>Sphingomonadales</taxon>
        <taxon>Erythrobacteraceae</taxon>
        <taxon>Parerythrobacter</taxon>
    </lineage>
</organism>
<evidence type="ECO:0000256" key="19">
    <source>
        <dbReference type="PIRNR" id="PIRNR017184"/>
    </source>
</evidence>
<evidence type="ECO:0000256" key="18">
    <source>
        <dbReference type="HAMAP-Rule" id="MF_01966"/>
    </source>
</evidence>
<dbReference type="GO" id="GO:0052855">
    <property type="term" value="F:ADP-dependent NAD(P)H-hydrate dehydratase activity"/>
    <property type="evidence" value="ECO:0007669"/>
    <property type="project" value="UniProtKB-UniRule"/>
</dbReference>
<keyword evidence="6 17" id="KW-0547">Nucleotide-binding</keyword>
<dbReference type="EMBL" id="WTYE01000001">
    <property type="protein sequence ID" value="MXP32507.1"/>
    <property type="molecule type" value="Genomic_DNA"/>
</dbReference>
<gene>
    <name evidence="18" type="primary">nnrE</name>
    <name evidence="17" type="synonym">nnrD</name>
    <name evidence="22" type="ORF">GRI94_11820</name>
</gene>
<comment type="cofactor">
    <cofactor evidence="18 19">
        <name>K(+)</name>
        <dbReference type="ChEBI" id="CHEBI:29103"/>
    </cofactor>
    <text evidence="18 19">Binds 1 potassium ion per subunit.</text>
</comment>
<dbReference type="RefSeq" id="WP_160779841.1">
    <property type="nucleotide sequence ID" value="NZ_BAAAZF010000001.1"/>
</dbReference>
<keyword evidence="23" id="KW-1185">Reference proteome</keyword>
<keyword evidence="9 18" id="KW-0630">Potassium</keyword>
<feature type="binding site" evidence="17">
    <location>
        <position position="294"/>
    </location>
    <ligand>
        <name>(6S)-NADPHX</name>
        <dbReference type="ChEBI" id="CHEBI:64076"/>
    </ligand>
</feature>
<feature type="binding site" evidence="17">
    <location>
        <position position="343"/>
    </location>
    <ligand>
        <name>(6S)-NADPHX</name>
        <dbReference type="ChEBI" id="CHEBI:64076"/>
    </ligand>
</feature>
<evidence type="ECO:0000256" key="11">
    <source>
        <dbReference type="ARBA" id="ARBA00023235"/>
    </source>
</evidence>
<evidence type="ECO:0000256" key="15">
    <source>
        <dbReference type="ARBA" id="ARBA00048238"/>
    </source>
</evidence>
<evidence type="ECO:0000256" key="3">
    <source>
        <dbReference type="ARBA" id="ARBA00006001"/>
    </source>
</evidence>
<dbReference type="GO" id="GO:0052856">
    <property type="term" value="F:NAD(P)HX epimerase activity"/>
    <property type="evidence" value="ECO:0007669"/>
    <property type="project" value="UniProtKB-UniRule"/>
</dbReference>
<feature type="binding site" evidence="18">
    <location>
        <position position="151"/>
    </location>
    <ligand>
        <name>K(+)</name>
        <dbReference type="ChEBI" id="CHEBI:29103"/>
    </ligand>
</feature>
<evidence type="ECO:0000256" key="16">
    <source>
        <dbReference type="ARBA" id="ARBA00049209"/>
    </source>
</evidence>
<evidence type="ECO:0000256" key="13">
    <source>
        <dbReference type="ARBA" id="ARBA00023268"/>
    </source>
</evidence>
<evidence type="ECO:0000256" key="1">
    <source>
        <dbReference type="ARBA" id="ARBA00000013"/>
    </source>
</evidence>
<evidence type="ECO:0000256" key="14">
    <source>
        <dbReference type="ARBA" id="ARBA00025153"/>
    </source>
</evidence>
<dbReference type="InterPro" id="IPR004443">
    <property type="entry name" value="YjeF_N_dom"/>
</dbReference>
<evidence type="ECO:0000256" key="8">
    <source>
        <dbReference type="ARBA" id="ARBA00022857"/>
    </source>
</evidence>
<dbReference type="SUPFAM" id="SSF53613">
    <property type="entry name" value="Ribokinase-like"/>
    <property type="match status" value="1"/>
</dbReference>
<protein>
    <recommendedName>
        <fullName evidence="19">Bifunctional NAD(P)H-hydrate repair enzyme</fullName>
    </recommendedName>
    <alternativeName>
        <fullName evidence="19">Nicotinamide nucleotide repair protein</fullName>
    </alternativeName>
    <domain>
        <recommendedName>
            <fullName evidence="19">ADP-dependent (S)-NAD(P)H-hydrate dehydratase</fullName>
            <ecNumber evidence="19">4.2.1.136</ecNumber>
        </recommendedName>
        <alternativeName>
            <fullName evidence="19">ADP-dependent NAD(P)HX dehydratase</fullName>
        </alternativeName>
    </domain>
    <domain>
        <recommendedName>
            <fullName evidence="19">NAD(P)H-hydrate epimerase</fullName>
            <ecNumber evidence="19">5.1.99.6</ecNumber>
        </recommendedName>
    </domain>
</protein>
<dbReference type="Pfam" id="PF03853">
    <property type="entry name" value="YjeF_N"/>
    <property type="match status" value="1"/>
</dbReference>
<dbReference type="OrthoDB" id="9806925at2"/>
<dbReference type="InterPro" id="IPR029056">
    <property type="entry name" value="Ribokinase-like"/>
</dbReference>
<dbReference type="PIRSF" id="PIRSF017184">
    <property type="entry name" value="Nnr"/>
    <property type="match status" value="1"/>
</dbReference>
<comment type="catalytic activity">
    <reaction evidence="2 18 19">
        <text>(6R)-NADPHX = (6S)-NADPHX</text>
        <dbReference type="Rhea" id="RHEA:32227"/>
        <dbReference type="ChEBI" id="CHEBI:64076"/>
        <dbReference type="ChEBI" id="CHEBI:64077"/>
        <dbReference type="EC" id="5.1.99.6"/>
    </reaction>
</comment>
<dbReference type="EC" id="4.2.1.136" evidence="19"/>
<dbReference type="NCBIfam" id="TIGR00197">
    <property type="entry name" value="yjeF_nterm"/>
    <property type="match status" value="1"/>
</dbReference>
<feature type="binding site" evidence="18">
    <location>
        <begin position="58"/>
        <end position="62"/>
    </location>
    <ligand>
        <name>(6S)-NADPHX</name>
        <dbReference type="ChEBI" id="CHEBI:64076"/>
    </ligand>
</feature>
<feature type="binding site" evidence="18">
    <location>
        <position position="148"/>
    </location>
    <ligand>
        <name>(6S)-NADPHX</name>
        <dbReference type="ChEBI" id="CHEBI:64076"/>
    </ligand>
</feature>
<dbReference type="InterPro" id="IPR017953">
    <property type="entry name" value="Carbohydrate_kinase_pred_CS"/>
</dbReference>
<dbReference type="GO" id="GO:0110051">
    <property type="term" value="P:metabolite repair"/>
    <property type="evidence" value="ECO:0007669"/>
    <property type="project" value="TreeGrafter"/>
</dbReference>
<dbReference type="PROSITE" id="PS51383">
    <property type="entry name" value="YJEF_C_3"/>
    <property type="match status" value="1"/>
</dbReference>
<evidence type="ECO:0000256" key="2">
    <source>
        <dbReference type="ARBA" id="ARBA00000909"/>
    </source>
</evidence>
<evidence type="ECO:0000256" key="6">
    <source>
        <dbReference type="ARBA" id="ARBA00022741"/>
    </source>
</evidence>
<comment type="similarity">
    <text evidence="4 19">In the C-terminal section; belongs to the NnrD/CARKD family.</text>
</comment>
<accession>A0A845AT21</accession>
<evidence type="ECO:0000259" key="21">
    <source>
        <dbReference type="PROSITE" id="PS51385"/>
    </source>
</evidence>
<comment type="function">
    <text evidence="14 19">Bifunctional enzyme that catalyzes the epimerization of the S- and R-forms of NAD(P)HX and the dehydration of the S-form of NAD(P)HX at the expense of ADP, which is converted to AMP. This allows the repair of both epimers of NAD(P)HX, a damaged form of NAD(P)H that is a result of enzymatic or heat-dependent hydration.</text>
</comment>
<evidence type="ECO:0000313" key="23">
    <source>
        <dbReference type="Proteomes" id="UP000446786"/>
    </source>
</evidence>
<dbReference type="Pfam" id="PF01256">
    <property type="entry name" value="Carb_kinase"/>
    <property type="match status" value="1"/>
</dbReference>
<comment type="function">
    <text evidence="17">Catalyzes the dehydration of the S-form of NAD(P)HX at the expense of ADP, which is converted to AMP. Together with NAD(P)HX epimerase, which catalyzes the epimerization of the S- and R-forms, the enzyme allows the repair of both epimers of NAD(P)HX, a damaged form of NAD(P)H that is a result of enzymatic or heat-dependent hydration.</text>
</comment>
<evidence type="ECO:0000256" key="10">
    <source>
        <dbReference type="ARBA" id="ARBA00023027"/>
    </source>
</evidence>
<dbReference type="InterPro" id="IPR030677">
    <property type="entry name" value="Nnr"/>
</dbReference>